<feature type="chain" id="PRO_5018313732" evidence="1">
    <location>
        <begin position="19"/>
        <end position="70"/>
    </location>
</feature>
<evidence type="ECO:0000256" key="1">
    <source>
        <dbReference type="SAM" id="SignalP"/>
    </source>
</evidence>
<sequence length="70" mass="8255">MKTTIVSFMLFFCAVYTAAQTNYYTETKTFQENGYAYRCDVLLGNDARFYDIGRTGKLLYDYFLDTQNRI</sequence>
<reference evidence="2 3" key="1">
    <citation type="submission" date="2018-11" db="EMBL/GenBank/DDBJ databases">
        <title>Genomes From Bacteria Associated with the Canine Oral Cavity: a Test Case for Automated Genome-Based Taxonomic Assignment.</title>
        <authorList>
            <person name="Coil D.A."/>
            <person name="Jospin G."/>
            <person name="Darling A.E."/>
            <person name="Wallis C."/>
            <person name="Davis I.J."/>
            <person name="Harris S."/>
            <person name="Eisen J.A."/>
            <person name="Holcombe L.J."/>
            <person name="O'Flynn C."/>
        </authorList>
    </citation>
    <scope>NUCLEOTIDE SEQUENCE [LARGE SCALE GENOMIC DNA]</scope>
    <source>
        <strain evidence="2 3">OH1047_COT-310</strain>
    </source>
</reference>
<gene>
    <name evidence="2" type="ORF">EII33_12735</name>
</gene>
<organism evidence="2 3">
    <name type="scientific">Prevotella heparinolytica</name>
    <dbReference type="NCBI Taxonomy" id="28113"/>
    <lineage>
        <taxon>Bacteria</taxon>
        <taxon>Pseudomonadati</taxon>
        <taxon>Bacteroidota</taxon>
        <taxon>Bacteroidia</taxon>
        <taxon>Bacteroidales</taxon>
        <taxon>Bacteroidaceae</taxon>
        <taxon>Bacteroides</taxon>
    </lineage>
</organism>
<protein>
    <submittedName>
        <fullName evidence="2">DUF5043 domain-containing protein</fullName>
    </submittedName>
</protein>
<keyword evidence="3" id="KW-1185">Reference proteome</keyword>
<dbReference type="RefSeq" id="WP_125240021.1">
    <property type="nucleotide sequence ID" value="NZ_RQYF01000093.1"/>
</dbReference>
<proteinExistence type="predicted"/>
<dbReference type="AlphaFoldDB" id="A0A3P1ZZC8"/>
<comment type="caution">
    <text evidence="2">The sequence shown here is derived from an EMBL/GenBank/DDBJ whole genome shotgun (WGS) entry which is preliminary data.</text>
</comment>
<dbReference type="EMBL" id="RQYF01000093">
    <property type="protein sequence ID" value="RRD87906.1"/>
    <property type="molecule type" value="Genomic_DNA"/>
</dbReference>
<evidence type="ECO:0000313" key="2">
    <source>
        <dbReference type="EMBL" id="RRD87906.1"/>
    </source>
</evidence>
<evidence type="ECO:0000313" key="3">
    <source>
        <dbReference type="Proteomes" id="UP000279562"/>
    </source>
</evidence>
<name>A0A3P1ZZC8_9BACE</name>
<dbReference type="Proteomes" id="UP000279562">
    <property type="component" value="Unassembled WGS sequence"/>
</dbReference>
<accession>A0A3P1ZZC8</accession>
<keyword evidence="1" id="KW-0732">Signal</keyword>
<feature type="signal peptide" evidence="1">
    <location>
        <begin position="1"/>
        <end position="18"/>
    </location>
</feature>